<dbReference type="EMBL" id="CP031222">
    <property type="protein sequence ID" value="AXI03788.1"/>
    <property type="molecule type" value="Genomic_DNA"/>
</dbReference>
<sequence>MSIFSSTILPELMRFMSKNDIGFLINTEEKLAIMTLTDHFNWLEVSGNSQKENEAMEAMHEAIEYALSYLANGGFIDDYPVVKNSNFYLRILPTSNLSDFAYRFYEHVAEFSKSIGVSFILDVISQDARILHPDVQARL</sequence>
<keyword evidence="2" id="KW-1185">Reference proteome</keyword>
<gene>
    <name evidence="1" type="ORF">HYN46_13675</name>
</gene>
<evidence type="ECO:0000313" key="1">
    <source>
        <dbReference type="EMBL" id="AXI03788.1"/>
    </source>
</evidence>
<proteinExistence type="predicted"/>
<dbReference type="Proteomes" id="UP000253940">
    <property type="component" value="Chromosome"/>
</dbReference>
<accession>A0A345P929</accession>
<dbReference type="KEGG" id="mbah:HYN46_13675"/>
<evidence type="ECO:0000313" key="2">
    <source>
        <dbReference type="Proteomes" id="UP000253940"/>
    </source>
</evidence>
<name>A0A345P929_9GAMM</name>
<dbReference type="Pfam" id="PF20212">
    <property type="entry name" value="DUF6572"/>
    <property type="match status" value="1"/>
</dbReference>
<organism evidence="1 2">
    <name type="scientific">Aquirhabdus parva</name>
    <dbReference type="NCBI Taxonomy" id="2283318"/>
    <lineage>
        <taxon>Bacteria</taxon>
        <taxon>Pseudomonadati</taxon>
        <taxon>Pseudomonadota</taxon>
        <taxon>Gammaproteobacteria</taxon>
        <taxon>Moraxellales</taxon>
        <taxon>Moraxellaceae</taxon>
        <taxon>Aquirhabdus</taxon>
    </lineage>
</organism>
<dbReference type="AlphaFoldDB" id="A0A345P929"/>
<dbReference type="InterPro" id="IPR046702">
    <property type="entry name" value="DUF6572"/>
</dbReference>
<reference evidence="1 2" key="1">
    <citation type="submission" date="2018-07" db="EMBL/GenBank/DDBJ databases">
        <title>Genome sequencing of Moraxellaceae gen. HYN0046.</title>
        <authorList>
            <person name="Kim M."/>
            <person name="Yi H."/>
        </authorList>
    </citation>
    <scope>NUCLEOTIDE SEQUENCE [LARGE SCALE GENOMIC DNA]</scope>
    <source>
        <strain evidence="1 2">HYN0046</strain>
    </source>
</reference>
<protein>
    <submittedName>
        <fullName evidence="1">Uncharacterized protein</fullName>
    </submittedName>
</protein>